<dbReference type="EMBL" id="NMUE01000026">
    <property type="protein sequence ID" value="RFA95079.1"/>
    <property type="molecule type" value="Genomic_DNA"/>
</dbReference>
<dbReference type="InterPro" id="IPR037914">
    <property type="entry name" value="SpoVT-AbrB_sf"/>
</dbReference>
<protein>
    <submittedName>
        <fullName evidence="2">AbrB family transcriptional regulator</fullName>
    </submittedName>
</protein>
<accession>A0A371QXL9</accession>
<dbReference type="AlphaFoldDB" id="A0A371QXL9"/>
<dbReference type="Gene3D" id="2.10.260.10">
    <property type="match status" value="1"/>
</dbReference>
<dbReference type="PANTHER" id="PTHR34860">
    <property type="entry name" value="REPRESSOR-LIKE PROTEIN SSO7C3"/>
    <property type="match status" value="1"/>
</dbReference>
<dbReference type="RefSeq" id="WP_116421396.1">
    <property type="nucleotide sequence ID" value="NZ_NMUE01000026.1"/>
</dbReference>
<proteinExistence type="predicted"/>
<comment type="caution">
    <text evidence="2">The sequence shown here is derived from an EMBL/GenBank/DDBJ whole genome shotgun (WGS) entry which is preliminary data.</text>
</comment>
<evidence type="ECO:0000313" key="4">
    <source>
        <dbReference type="Proteomes" id="UP000256877"/>
    </source>
</evidence>
<feature type="domain" description="SpoVT-AbrB" evidence="1">
    <location>
        <begin position="7"/>
        <end position="51"/>
    </location>
</feature>
<dbReference type="EMBL" id="NMUF01000028">
    <property type="protein sequence ID" value="RFA97314.1"/>
    <property type="molecule type" value="Genomic_DNA"/>
</dbReference>
<evidence type="ECO:0000259" key="1">
    <source>
        <dbReference type="SMART" id="SM00966"/>
    </source>
</evidence>
<dbReference type="GO" id="GO:0003677">
    <property type="term" value="F:DNA binding"/>
    <property type="evidence" value="ECO:0007669"/>
    <property type="project" value="InterPro"/>
</dbReference>
<dbReference type="NCBIfam" id="TIGR01439">
    <property type="entry name" value="lp_hng_hel_AbrB"/>
    <property type="match status" value="1"/>
</dbReference>
<dbReference type="OrthoDB" id="30861at2157"/>
<name>A0A371QXL9_9CREN</name>
<dbReference type="InterPro" id="IPR007159">
    <property type="entry name" value="SpoVT-AbrB_dom"/>
</dbReference>
<dbReference type="SUPFAM" id="SSF89447">
    <property type="entry name" value="AbrB/MazE/MraZ-like"/>
    <property type="match status" value="1"/>
</dbReference>
<reference evidence="4 5" key="1">
    <citation type="submission" date="2017-07" db="EMBL/GenBank/DDBJ databases">
        <title>Draft genome sequence of aerobic hyperthermophilic archaea, Pyrobaculum aerophilum YKB31 and YKB32.</title>
        <authorList>
            <person name="Mochizuki T."/>
            <person name="Berliner A.J."/>
            <person name="Yoshida-Takashima Y."/>
            <person name="Takaki Y."/>
            <person name="Nunoura T."/>
            <person name="Takai K."/>
        </authorList>
    </citation>
    <scope>NUCLEOTIDE SEQUENCE [LARGE SCALE GENOMIC DNA]</scope>
    <source>
        <strain evidence="2 5">YKB31</strain>
        <strain evidence="3 4">YKB32</strain>
    </source>
</reference>
<dbReference type="Pfam" id="PF04014">
    <property type="entry name" value="MazE_antitoxin"/>
    <property type="match status" value="1"/>
</dbReference>
<dbReference type="InterPro" id="IPR052975">
    <property type="entry name" value="Repressor-like_regulatory"/>
</dbReference>
<gene>
    <name evidence="2" type="ORF">CGL51_08390</name>
    <name evidence="3" type="ORF">CGL52_09600</name>
</gene>
<dbReference type="Proteomes" id="UP000256877">
    <property type="component" value="Unassembled WGS sequence"/>
</dbReference>
<organism evidence="2 5">
    <name type="scientific">Pyrobaculum aerophilum</name>
    <dbReference type="NCBI Taxonomy" id="13773"/>
    <lineage>
        <taxon>Archaea</taxon>
        <taxon>Thermoproteota</taxon>
        <taxon>Thermoprotei</taxon>
        <taxon>Thermoproteales</taxon>
        <taxon>Thermoproteaceae</taxon>
        <taxon>Pyrobaculum</taxon>
    </lineage>
</organism>
<evidence type="ECO:0000313" key="3">
    <source>
        <dbReference type="EMBL" id="RFA97314.1"/>
    </source>
</evidence>
<evidence type="ECO:0000313" key="2">
    <source>
        <dbReference type="EMBL" id="RFA95079.1"/>
    </source>
</evidence>
<sequence>MLKVKVRVSKRRGTIYIPADISKALGISEGDYLVKVEGGRVVMEPAVDPFEYALKVKKFAKTTFEAFEKESEEMQNEQWAKDTA</sequence>
<evidence type="ECO:0000313" key="5">
    <source>
        <dbReference type="Proteomes" id="UP000257123"/>
    </source>
</evidence>
<dbReference type="PANTHER" id="PTHR34860:SF6">
    <property type="entry name" value="REPRESSOR-LIKE PROTEIN SSO7C3"/>
    <property type="match status" value="1"/>
</dbReference>
<dbReference type="Proteomes" id="UP000257123">
    <property type="component" value="Unassembled WGS sequence"/>
</dbReference>
<dbReference type="SMART" id="SM00966">
    <property type="entry name" value="SpoVT_AbrB"/>
    <property type="match status" value="1"/>
</dbReference>